<dbReference type="AlphaFoldDB" id="A0A6B2LNA6"/>
<sequence length="148" mass="15759">MNDASCIPLERFYSSITTIFPVIPDGLPNHIGPFDPAPSPVPSPVANQPTTPTPTPTPTPQNQPSAAPLPSEQPANGVAPEPQSPSNEPSVQPYPGPQAAQYPVWYMPVNWALVGFGGVVIVAALIALCLQRNQKITTRKIPAIMEFE</sequence>
<keyword evidence="2" id="KW-0472">Membrane</keyword>
<evidence type="ECO:0000313" key="3">
    <source>
        <dbReference type="EMBL" id="NDV38415.1"/>
    </source>
</evidence>
<name>A0A6B2LNA6_9EUKA</name>
<keyword evidence="2" id="KW-0812">Transmembrane</keyword>
<accession>A0A6B2LNA6</accession>
<dbReference type="EMBL" id="GIBP01009446">
    <property type="protein sequence ID" value="NDV38415.1"/>
    <property type="molecule type" value="Transcribed_RNA"/>
</dbReference>
<reference evidence="3" key="1">
    <citation type="journal article" date="2020" name="J. Eukaryot. Microbiol.">
        <title>De novo Sequencing, Assembly and Annotation of the Transcriptome for the Free-Living Testate Amoeba Arcella intermedia.</title>
        <authorList>
            <person name="Ribeiro G.M."/>
            <person name="Porfirio-Sousa A.L."/>
            <person name="Maurer-Alcala X.X."/>
            <person name="Katz L.A."/>
            <person name="Lahr D.J.G."/>
        </authorList>
    </citation>
    <scope>NUCLEOTIDE SEQUENCE</scope>
</reference>
<feature type="region of interest" description="Disordered" evidence="1">
    <location>
        <begin position="31"/>
        <end position="94"/>
    </location>
</feature>
<organism evidence="3">
    <name type="scientific">Arcella intermedia</name>
    <dbReference type="NCBI Taxonomy" id="1963864"/>
    <lineage>
        <taxon>Eukaryota</taxon>
        <taxon>Amoebozoa</taxon>
        <taxon>Tubulinea</taxon>
        <taxon>Elardia</taxon>
        <taxon>Arcellinida</taxon>
        <taxon>Sphaerothecina</taxon>
        <taxon>Arcellidae</taxon>
        <taxon>Arcella</taxon>
    </lineage>
</organism>
<feature type="transmembrane region" description="Helical" evidence="2">
    <location>
        <begin position="111"/>
        <end position="130"/>
    </location>
</feature>
<protein>
    <submittedName>
        <fullName evidence="3">Uncharacterized protein</fullName>
    </submittedName>
</protein>
<evidence type="ECO:0000256" key="2">
    <source>
        <dbReference type="SAM" id="Phobius"/>
    </source>
</evidence>
<keyword evidence="2" id="KW-1133">Transmembrane helix</keyword>
<feature type="compositionally biased region" description="Pro residues" evidence="1">
    <location>
        <begin position="51"/>
        <end position="61"/>
    </location>
</feature>
<proteinExistence type="predicted"/>
<evidence type="ECO:0000256" key="1">
    <source>
        <dbReference type="SAM" id="MobiDB-lite"/>
    </source>
</evidence>